<dbReference type="Proteomes" id="UP000006671">
    <property type="component" value="Unassembled WGS sequence"/>
</dbReference>
<dbReference type="InParanoid" id="D2VSY1"/>
<proteinExistence type="predicted"/>
<dbReference type="OrthoDB" id="9991011at2759"/>
<accession>D2VSY1</accession>
<keyword evidence="1" id="KW-0175">Coiled coil</keyword>
<dbReference type="InterPro" id="IPR046541">
    <property type="entry name" value="DUF6606"/>
</dbReference>
<feature type="domain" description="DUF6606" evidence="2">
    <location>
        <begin position="13"/>
        <end position="270"/>
    </location>
</feature>
<dbReference type="KEGG" id="ngr:NAEGRDRAFT_72101"/>
<dbReference type="VEuPathDB" id="AmoebaDB:NAEGRDRAFT_72101"/>
<dbReference type="Pfam" id="PF20255">
    <property type="entry name" value="DUF6606"/>
    <property type="match status" value="1"/>
</dbReference>
<dbReference type="RefSeq" id="XP_002672801.1">
    <property type="nucleotide sequence ID" value="XM_002672755.1"/>
</dbReference>
<feature type="coiled-coil region" evidence="1">
    <location>
        <begin position="543"/>
        <end position="578"/>
    </location>
</feature>
<sequence>MSTQFLDTFLCDLFLLKKLPSQETVGYDLLHLLEFVQFLKMDELAVEFADVQKAFTNWMSVQEDVDEIDSKLGLDGGQVQSLLDTNANVILPLYIQNCNACLIIRKEKGQSAKVSVFTVHPNNKEIMSRCGDLVTLYPEVTISVKDENLSMLCSDELATLLQDLFSNQIGQIRPKSTKAGSKEDEGRDVVSSVIITEWLVALLGGELAHEKMINKKIRNSIEWSNAMHPYRRSGLWMSIKIILQLLLVWKYGENDGKVYYKAVLMKYFIHIANKHFHEMSDEVKLQVISKLAIRLKKLDDLHDPKTKHILTYAYKFIAEQRKYLDNNWNIICSDTSKINLTLGSAANKSDNIYQQLVESEKVINLYREIEQQTVDESEIVPKSFNRSFSISQFTISQTDGGEASLSELFIIEEWVRKNMITDYHCTPNNLNNLFTQYVVVAKTVYATDPMGFSRMILTCLNIIRKLIEFAQKQSSMVKEYKTGIDTSIFNYINLNRKDEWKYLFELETYFNNFEQSAIYQPDFLSEISRNSFSVRYANRNPTMIRLRENIEKEIQEKIQAKKDEVRKAKQTYQEYLEQASKISHDEYYSEYHRRYKCRSHCSKCYYQNRASEMSVTPYEKVLPEEDYLKNAVIFELLIPDEFRCLSNVLIEFFEIVNYYNPRQKANGCTEIWKEYLRNHNSNTKHNRVSLTSSQKSYLRSHYSKEQHHPRNSEDEFIKRNALNLRISIDGKYVHFSKSSIVEECSFLLDKNGRYNSLIPFLRNYCHNQNDVLSSQINCHPKLPLTEFIEFGSFRAGYRLQMHNLAKVLSNNVLSFDEQDVCFLILQSLLQSCPSKGDWWRETNDPVRDLNFSNELVSLLQKLLKKIENNWKSINQLVIIVFCAKKFLEMCENTRLHNRVEKLLLDIRELCLVWLSKSEQVLLKIIDNPIECTNIRNLQTETACCCCLTFHPFSSQRLLGDFSKWLLARSIIYENLLLNNIGLNTLPQFRKLLFRETIKTSQLIQDSIHDSLKDSSELNIFLKEKWSEVRNLEELNLKWHQYAESENWYYVKFNEVLIQVNIINGTLLINHAPIGRLPEIITKSNEYQRIFQNMVLDVQPGSEFKSFVTKNTFGGSFFKFKLISQIEQEILIISEITKDNKEKVYFPHEYFAKDLPFQLKEKYGHWIDKESNCILFRPMFFLDTNFSKVHYTLNLNSRLLLDMKDKKYFIDNRSKIFTEIMKIMSRIEKDEHVHSYYQDNTLFVELPRKGLIFILSNNYSQFICKQFGMTVSTNFEIGTLIGLQKGLKLVDNYSKNTVLVIPNGDIQVARDISGHVKVDIDLNSVSSPPFFTYTVNAQLERLEAEQSLASWLYLAYLHGCTSYFLPDPFTKLCGYEAAISILKSKRCYQLHIPMKEFEIELLELISTLSPQRSYYPEHLTDMQVTTWNNNLSSIVQLDSYMILCERIKKENSKLFSAISIEKSKNNTKFTLLEGVF</sequence>
<evidence type="ECO:0000313" key="4">
    <source>
        <dbReference type="Proteomes" id="UP000006671"/>
    </source>
</evidence>
<gene>
    <name evidence="3" type="ORF">NAEGRDRAFT_72101</name>
</gene>
<evidence type="ECO:0000256" key="1">
    <source>
        <dbReference type="SAM" id="Coils"/>
    </source>
</evidence>
<evidence type="ECO:0000259" key="2">
    <source>
        <dbReference type="Pfam" id="PF20255"/>
    </source>
</evidence>
<dbReference type="eggNOG" id="ENOG502QUFK">
    <property type="taxonomic scope" value="Eukaryota"/>
</dbReference>
<evidence type="ECO:0000313" key="3">
    <source>
        <dbReference type="EMBL" id="EFC40057.1"/>
    </source>
</evidence>
<keyword evidence="4" id="KW-1185">Reference proteome</keyword>
<reference evidence="3 4" key="1">
    <citation type="journal article" date="2010" name="Cell">
        <title>The genome of Naegleria gruberi illuminates early eukaryotic versatility.</title>
        <authorList>
            <person name="Fritz-Laylin L.K."/>
            <person name="Prochnik S.E."/>
            <person name="Ginger M.L."/>
            <person name="Dacks J.B."/>
            <person name="Carpenter M.L."/>
            <person name="Field M.C."/>
            <person name="Kuo A."/>
            <person name="Paredez A."/>
            <person name="Chapman J."/>
            <person name="Pham J."/>
            <person name="Shu S."/>
            <person name="Neupane R."/>
            <person name="Cipriano M."/>
            <person name="Mancuso J."/>
            <person name="Tu H."/>
            <person name="Salamov A."/>
            <person name="Lindquist E."/>
            <person name="Shapiro H."/>
            <person name="Lucas S."/>
            <person name="Grigoriev I.V."/>
            <person name="Cande W.Z."/>
            <person name="Fulton C."/>
            <person name="Rokhsar D.S."/>
            <person name="Dawson S.C."/>
        </authorList>
    </citation>
    <scope>NUCLEOTIDE SEQUENCE [LARGE SCALE GENOMIC DNA]</scope>
    <source>
        <strain evidence="3 4">NEG-M</strain>
    </source>
</reference>
<dbReference type="GeneID" id="8854213"/>
<organism evidence="4">
    <name type="scientific">Naegleria gruberi</name>
    <name type="common">Amoeba</name>
    <dbReference type="NCBI Taxonomy" id="5762"/>
    <lineage>
        <taxon>Eukaryota</taxon>
        <taxon>Discoba</taxon>
        <taxon>Heterolobosea</taxon>
        <taxon>Tetramitia</taxon>
        <taxon>Eutetramitia</taxon>
        <taxon>Vahlkampfiidae</taxon>
        <taxon>Naegleria</taxon>
    </lineage>
</organism>
<dbReference type="EMBL" id="GG738895">
    <property type="protein sequence ID" value="EFC40057.1"/>
    <property type="molecule type" value="Genomic_DNA"/>
</dbReference>
<name>D2VSY1_NAEGR</name>
<dbReference type="STRING" id="5762.D2VSY1"/>
<protein>
    <submittedName>
        <fullName evidence="3">Predicted protein</fullName>
    </submittedName>
</protein>